<gene>
    <name evidence="1" type="ORF">QVD17_35675</name>
</gene>
<name>A0AAD8JX30_TARER</name>
<organism evidence="1 2">
    <name type="scientific">Tagetes erecta</name>
    <name type="common">African marigold</name>
    <dbReference type="NCBI Taxonomy" id="13708"/>
    <lineage>
        <taxon>Eukaryota</taxon>
        <taxon>Viridiplantae</taxon>
        <taxon>Streptophyta</taxon>
        <taxon>Embryophyta</taxon>
        <taxon>Tracheophyta</taxon>
        <taxon>Spermatophyta</taxon>
        <taxon>Magnoliopsida</taxon>
        <taxon>eudicotyledons</taxon>
        <taxon>Gunneridae</taxon>
        <taxon>Pentapetalae</taxon>
        <taxon>asterids</taxon>
        <taxon>campanulids</taxon>
        <taxon>Asterales</taxon>
        <taxon>Asteraceae</taxon>
        <taxon>Asteroideae</taxon>
        <taxon>Heliantheae alliance</taxon>
        <taxon>Tageteae</taxon>
        <taxon>Tagetes</taxon>
    </lineage>
</organism>
<keyword evidence="2" id="KW-1185">Reference proteome</keyword>
<dbReference type="EMBL" id="JAUHHV010000010">
    <property type="protein sequence ID" value="KAK1409150.1"/>
    <property type="molecule type" value="Genomic_DNA"/>
</dbReference>
<sequence length="141" mass="16345">MVNPLLLRVDSSQFKLSFLAKFGRRFALAKSAQERILPNSFFLRPSPLPSYYLDITTVLQALCLIKANQTELIKANLSKSEPNLRHRVAVPLQRNLNQNLNQQALVYWSVPLQLVITRLEKLRELPTDLRLRNANWPLKRL</sequence>
<reference evidence="1" key="1">
    <citation type="journal article" date="2023" name="bioRxiv">
        <title>Improved chromosome-level genome assembly for marigold (Tagetes erecta).</title>
        <authorList>
            <person name="Jiang F."/>
            <person name="Yuan L."/>
            <person name="Wang S."/>
            <person name="Wang H."/>
            <person name="Xu D."/>
            <person name="Wang A."/>
            <person name="Fan W."/>
        </authorList>
    </citation>
    <scope>NUCLEOTIDE SEQUENCE</scope>
    <source>
        <strain evidence="1">WSJ</strain>
        <tissue evidence="1">Leaf</tissue>
    </source>
</reference>
<evidence type="ECO:0000313" key="1">
    <source>
        <dbReference type="EMBL" id="KAK1409150.1"/>
    </source>
</evidence>
<protein>
    <submittedName>
        <fullName evidence="1">Uncharacterized protein</fullName>
    </submittedName>
</protein>
<dbReference type="AlphaFoldDB" id="A0AAD8JX30"/>
<comment type="caution">
    <text evidence="1">The sequence shown here is derived from an EMBL/GenBank/DDBJ whole genome shotgun (WGS) entry which is preliminary data.</text>
</comment>
<evidence type="ECO:0000313" key="2">
    <source>
        <dbReference type="Proteomes" id="UP001229421"/>
    </source>
</evidence>
<accession>A0AAD8JX30</accession>
<proteinExistence type="predicted"/>
<dbReference type="Proteomes" id="UP001229421">
    <property type="component" value="Unassembled WGS sequence"/>
</dbReference>